<dbReference type="InterPro" id="IPR043894">
    <property type="entry name" value="MupG_C"/>
</dbReference>
<dbReference type="EMBL" id="CP134501">
    <property type="protein sequence ID" value="WNF33355.1"/>
    <property type="molecule type" value="Genomic_DNA"/>
</dbReference>
<evidence type="ECO:0000313" key="4">
    <source>
        <dbReference type="Proteomes" id="UP001303701"/>
    </source>
</evidence>
<dbReference type="RefSeq" id="WP_311066753.1">
    <property type="nucleotide sequence ID" value="NZ_CP134501.1"/>
</dbReference>
<dbReference type="InterPro" id="IPR013785">
    <property type="entry name" value="Aldolase_TIM"/>
</dbReference>
<feature type="domain" description="6-phospho-N-acetylmuramidase N-terminal" evidence="2">
    <location>
        <begin position="2"/>
        <end position="232"/>
    </location>
</feature>
<keyword evidence="4" id="KW-1185">Reference proteome</keyword>
<gene>
    <name evidence="3" type="ORF">RI196_01160</name>
</gene>
<evidence type="ECO:0000259" key="2">
    <source>
        <dbReference type="Pfam" id="PF19200"/>
    </source>
</evidence>
<dbReference type="InterPro" id="IPR008589">
    <property type="entry name" value="MupG"/>
</dbReference>
<evidence type="ECO:0000259" key="1">
    <source>
        <dbReference type="Pfam" id="PF05913"/>
    </source>
</evidence>
<accession>A0ABY9WF10</accession>
<dbReference type="PANTHER" id="PTHR38435">
    <property type="match status" value="1"/>
</dbReference>
<name>A0ABY9WF10_9BACI</name>
<dbReference type="GeneID" id="301124543"/>
<sequence length="355" mass="40040">MIGISIYLSEERTIQNVQWIEKAASLGLRSIFTSLHIPEDDPNTYLYLLKDLGSLAKKFNMELFADVSPKSLGYLGLDFQSLDELVQWGLTGIRVDYGFTSEEIVELSKKMKVGINASTVSETEIDILINKGLIVKNVEAWHNFYPRPETGLDTNFLMNRNRFLKSKGFTTVAFIPGDKEMRGPVYAGLPTLEKHRTASPVTAAAELFHSYDTDKVLIGDLSVTNDTLNRLSIIGNGMIPLRMKPINDRIEKQLFNQIHTNRMDPARDVIRSVESRSYAQKGTVLIAPSNQMERKKGTITIDNQLYGRYAGELQITIHDLPKDDRVNVIGHVIEEDLPLLSFIKAGGKFQFMVRD</sequence>
<feature type="domain" description="6-phospho-N-acetylmuramidase C-terminal" evidence="1">
    <location>
        <begin position="246"/>
        <end position="351"/>
    </location>
</feature>
<organism evidence="3 4">
    <name type="scientific">Aeribacillus composti</name>
    <dbReference type="NCBI Taxonomy" id="1868734"/>
    <lineage>
        <taxon>Bacteria</taxon>
        <taxon>Bacillati</taxon>
        <taxon>Bacillota</taxon>
        <taxon>Bacilli</taxon>
        <taxon>Bacillales</taxon>
        <taxon>Bacillaceae</taxon>
        <taxon>Aeribacillus</taxon>
    </lineage>
</organism>
<dbReference type="Gene3D" id="3.20.20.70">
    <property type="entry name" value="Aldolase class I"/>
    <property type="match status" value="1"/>
</dbReference>
<dbReference type="InterPro" id="IPR029000">
    <property type="entry name" value="Cyclophilin-like_dom_sf"/>
</dbReference>
<reference evidence="3 4" key="1">
    <citation type="submission" date="2023-09" db="EMBL/GenBank/DDBJ databases">
        <title>Different Types of Thermotolerant Ring-Cleaving Dioxygenases derived from Aeribacillus composti HB-1 applied for multiple aromatic hydrocarbons removal.</title>
        <authorList>
            <person name="Cao L."/>
            <person name="Li M."/>
            <person name="Ma T."/>
        </authorList>
    </citation>
    <scope>NUCLEOTIDE SEQUENCE [LARGE SCALE GENOMIC DNA]</scope>
    <source>
        <strain evidence="3 4">HB-1</strain>
    </source>
</reference>
<dbReference type="Pfam" id="PF05913">
    <property type="entry name" value="MupG_C"/>
    <property type="match status" value="1"/>
</dbReference>
<dbReference type="Proteomes" id="UP001303701">
    <property type="component" value="Chromosome"/>
</dbReference>
<proteinExistence type="predicted"/>
<dbReference type="SUPFAM" id="SSF51445">
    <property type="entry name" value="(Trans)glycosidases"/>
    <property type="match status" value="1"/>
</dbReference>
<dbReference type="InterPro" id="IPR043797">
    <property type="entry name" value="MupG_N"/>
</dbReference>
<protein>
    <submittedName>
        <fullName evidence="3">MupG family TIM beta-alpha barrel fold protein</fullName>
    </submittedName>
</protein>
<dbReference type="Pfam" id="PF19200">
    <property type="entry name" value="MupG_N"/>
    <property type="match status" value="1"/>
</dbReference>
<dbReference type="SUPFAM" id="SSF50891">
    <property type="entry name" value="Cyclophilin-like"/>
    <property type="match status" value="1"/>
</dbReference>
<dbReference type="InterPro" id="IPR017853">
    <property type="entry name" value="GH"/>
</dbReference>
<evidence type="ECO:0000313" key="3">
    <source>
        <dbReference type="EMBL" id="WNF33355.1"/>
    </source>
</evidence>
<dbReference type="Gene3D" id="2.40.100.10">
    <property type="entry name" value="Cyclophilin-like"/>
    <property type="match status" value="1"/>
</dbReference>
<dbReference type="PANTHER" id="PTHR38435:SF2">
    <property type="entry name" value="DUF871 DOMAIN-CONTAINING PROTEIN"/>
    <property type="match status" value="1"/>
</dbReference>